<sequence length="663" mass="74872">MESTCSPIYPTNITQETQSRLKRRPKTVPSMYTLQPRVCISSSRSSISPKAARLSHQKASTGKPYFREIQVHLSSKLGEASNAMNSTYQQLLDSFVDHTFTFKCQPLRPTESNFAPVDEIGEITRVIEIEGEIPADFPEGVYIRNGGNPLYGGLQSVSSIFGQSHNIWVEGEGMLHAVYFCKSNNSTWSISYNNRYVQSETFRIEKERQKPCFLPMTDGNPPAMLIASVLNTVWCLLLLLHRISSVIFLGLSQTFWKCYMLTVEYVQLRFRKVMKSMSNTSVFEHAGRVYAASEDDVPHEVDLHNLSTLGSWHLGGEWKLPFTAHPKVIPGSKEMVIFGINAVQPFLTVGIISEDGEKLKQKVGLKLDRCTYCHEIGVTGTYNIIIDSPLTLNPTRMLRGAPVLEFEEESYSRIGVMPHYGDADSVIWFYVEPFCTFHLVNCFEEGHEVVVRGFHVPSSAIMGPRQKNMVMDTSSQEPNEENFSRLYEWRLNLKTRTVAGKYLTSLDVALEFPVINDKFSGLRHRYAYVQVADCSACFGGGHEIETNFSLNLAARPKFIGFAKLCLEEKQNIATKIDREDLIKVEYHQLAKNQFCSGVTFVPKAAGAHEDDGWIVSFVHDEETNISKVHIIDARNFESEPIAKIILPQRVPYGLHGAFITKRT</sequence>
<reference evidence="12" key="4">
    <citation type="journal article" date="2008" name="Nucleic Acids Res.">
        <title>The rice annotation project database (RAP-DB): 2008 update.</title>
        <authorList>
            <consortium name="The rice annotation project (RAP)"/>
        </authorList>
    </citation>
    <scope>GENOME REANNOTATION</scope>
    <source>
        <strain evidence="12">cv. Nipponbare</strain>
    </source>
</reference>
<evidence type="ECO:0000313" key="11">
    <source>
        <dbReference type="EMBL" id="BAD03543.1"/>
    </source>
</evidence>
<feature type="binding site" evidence="9">
    <location>
        <position position="655"/>
    </location>
    <ligand>
        <name>Fe cation</name>
        <dbReference type="ChEBI" id="CHEBI:24875"/>
        <note>catalytic</note>
    </ligand>
</feature>
<reference evidence="10" key="1">
    <citation type="submission" date="2002-05" db="EMBL/GenBank/DDBJ databases">
        <title>Oryza sativa nipponbare(GA3) genomic DNA, chromosome 8, BAC clone:OJ1770_H03.</title>
        <authorList>
            <person name="Sasaki T."/>
            <person name="Matsumoto T."/>
            <person name="Katayose Y."/>
        </authorList>
    </citation>
    <scope>NUCLEOTIDE SEQUENCE</scope>
</reference>
<gene>
    <name evidence="10" type="ORF">OJ1770_H03.20</name>
    <name evidence="11" type="ORF">OSJNBa0091C18.42</name>
</gene>
<dbReference type="GO" id="GO:0016702">
    <property type="term" value="F:oxidoreductase activity, acting on single donors with incorporation of molecular oxygen, incorporation of two atoms of oxygen"/>
    <property type="evidence" value="ECO:0007669"/>
    <property type="project" value="InterPro"/>
</dbReference>
<comment type="subcellular location">
    <subcellularLocation>
        <location evidence="1">Plastid</location>
        <location evidence="1">Chloroplast</location>
    </subcellularLocation>
</comment>
<keyword evidence="7" id="KW-0560">Oxidoreductase</keyword>
<dbReference type="InterPro" id="IPR004294">
    <property type="entry name" value="Carotenoid_Oase"/>
</dbReference>
<evidence type="ECO:0000256" key="7">
    <source>
        <dbReference type="ARBA" id="ARBA00022964"/>
    </source>
</evidence>
<keyword evidence="6" id="KW-0809">Transit peptide</keyword>
<proteinExistence type="inferred from homology"/>
<accession>Q6Z251</accession>
<evidence type="ECO:0000256" key="2">
    <source>
        <dbReference type="ARBA" id="ARBA00006787"/>
    </source>
</evidence>
<keyword evidence="3" id="KW-0150">Chloroplast</keyword>
<keyword evidence="7" id="KW-0223">Dioxygenase</keyword>
<feature type="binding site" evidence="9">
    <location>
        <position position="438"/>
    </location>
    <ligand>
        <name>Fe cation</name>
        <dbReference type="ChEBI" id="CHEBI:24875"/>
        <note>catalytic</note>
    </ligand>
</feature>
<name>Q6Z251_ORYSJ</name>
<evidence type="ECO:0000256" key="1">
    <source>
        <dbReference type="ARBA" id="ARBA00004229"/>
    </source>
</evidence>
<reference evidence="11" key="2">
    <citation type="submission" date="2002-06" db="EMBL/GenBank/DDBJ databases">
        <title>Oryza sativa nipponbare(GA3) genomic DNA, chromosome 8, BAC clone:OSJNBa0091C18.</title>
        <authorList>
            <person name="Sasaki T."/>
            <person name="Matsumoto T."/>
            <person name="Katayose Y."/>
        </authorList>
    </citation>
    <scope>NUCLEOTIDE SEQUENCE</scope>
</reference>
<organism evidence="11 12">
    <name type="scientific">Oryza sativa subsp. japonica</name>
    <name type="common">Rice</name>
    <dbReference type="NCBI Taxonomy" id="39947"/>
    <lineage>
        <taxon>Eukaryota</taxon>
        <taxon>Viridiplantae</taxon>
        <taxon>Streptophyta</taxon>
        <taxon>Embryophyta</taxon>
        <taxon>Tracheophyta</taxon>
        <taxon>Spermatophyta</taxon>
        <taxon>Magnoliopsida</taxon>
        <taxon>Liliopsida</taxon>
        <taxon>Poales</taxon>
        <taxon>Poaceae</taxon>
        <taxon>BOP clade</taxon>
        <taxon>Oryzoideae</taxon>
        <taxon>Oryzeae</taxon>
        <taxon>Oryzinae</taxon>
        <taxon>Oryza</taxon>
        <taxon>Oryza sativa</taxon>
    </lineage>
</organism>
<evidence type="ECO:0000256" key="4">
    <source>
        <dbReference type="ARBA" id="ARBA00022640"/>
    </source>
</evidence>
<comment type="cofactor">
    <cofactor evidence="9">
        <name>Fe(2+)</name>
        <dbReference type="ChEBI" id="CHEBI:29033"/>
    </cofactor>
    <text evidence="9">Binds 1 Fe(2+) ion per subunit.</text>
</comment>
<dbReference type="AlphaFoldDB" id="Q6Z251"/>
<dbReference type="GO" id="GO:0009507">
    <property type="term" value="C:chloroplast"/>
    <property type="evidence" value="ECO:0007669"/>
    <property type="project" value="UniProtKB-SubCell"/>
</dbReference>
<feature type="binding site" evidence="9">
    <location>
        <position position="325"/>
    </location>
    <ligand>
        <name>Fe cation</name>
        <dbReference type="ChEBI" id="CHEBI:24875"/>
        <note>catalytic</note>
    </ligand>
</feature>
<evidence type="ECO:0000256" key="8">
    <source>
        <dbReference type="ARBA" id="ARBA00023004"/>
    </source>
</evidence>
<dbReference type="EMBL" id="AP005389">
    <property type="protein sequence ID" value="BAD03543.1"/>
    <property type="molecule type" value="Genomic_DNA"/>
</dbReference>
<dbReference type="GO" id="GO:0046872">
    <property type="term" value="F:metal ion binding"/>
    <property type="evidence" value="ECO:0007669"/>
    <property type="project" value="UniProtKB-KW"/>
</dbReference>
<reference evidence="12" key="3">
    <citation type="journal article" date="2005" name="Nature">
        <title>The map-based sequence of the rice genome.</title>
        <authorList>
            <consortium name="International rice genome sequencing project (IRGSP)"/>
            <person name="Matsumoto T."/>
            <person name="Wu J."/>
            <person name="Kanamori H."/>
            <person name="Katayose Y."/>
            <person name="Fujisawa M."/>
            <person name="Namiki N."/>
            <person name="Mizuno H."/>
            <person name="Yamamoto K."/>
            <person name="Antonio B.A."/>
            <person name="Baba T."/>
            <person name="Sakata K."/>
            <person name="Nagamura Y."/>
            <person name="Aoki H."/>
            <person name="Arikawa K."/>
            <person name="Arita K."/>
            <person name="Bito T."/>
            <person name="Chiden Y."/>
            <person name="Fujitsuka N."/>
            <person name="Fukunaka R."/>
            <person name="Hamada M."/>
            <person name="Harada C."/>
            <person name="Hayashi A."/>
            <person name="Hijishita S."/>
            <person name="Honda M."/>
            <person name="Hosokawa S."/>
            <person name="Ichikawa Y."/>
            <person name="Idonuma A."/>
            <person name="Iijima M."/>
            <person name="Ikeda M."/>
            <person name="Ikeno M."/>
            <person name="Ito K."/>
            <person name="Ito S."/>
            <person name="Ito T."/>
            <person name="Ito Y."/>
            <person name="Ito Y."/>
            <person name="Iwabuchi A."/>
            <person name="Kamiya K."/>
            <person name="Karasawa W."/>
            <person name="Kurita K."/>
            <person name="Katagiri S."/>
            <person name="Kikuta A."/>
            <person name="Kobayashi H."/>
            <person name="Kobayashi N."/>
            <person name="Machita K."/>
            <person name="Maehara T."/>
            <person name="Masukawa M."/>
            <person name="Mizubayashi T."/>
            <person name="Mukai Y."/>
            <person name="Nagasaki H."/>
            <person name="Nagata Y."/>
            <person name="Naito S."/>
            <person name="Nakashima M."/>
            <person name="Nakama Y."/>
            <person name="Nakamichi Y."/>
            <person name="Nakamura M."/>
            <person name="Meguro A."/>
            <person name="Negishi M."/>
            <person name="Ohta I."/>
            <person name="Ohta T."/>
            <person name="Okamoto M."/>
            <person name="Ono N."/>
            <person name="Saji S."/>
            <person name="Sakaguchi M."/>
            <person name="Sakai K."/>
            <person name="Shibata M."/>
            <person name="Shimokawa T."/>
            <person name="Song J."/>
            <person name="Takazaki Y."/>
            <person name="Terasawa K."/>
            <person name="Tsugane M."/>
            <person name="Tsuji K."/>
            <person name="Ueda S."/>
            <person name="Waki K."/>
            <person name="Yamagata H."/>
            <person name="Yamamoto M."/>
            <person name="Yamamoto S."/>
            <person name="Yamane H."/>
            <person name="Yoshiki S."/>
            <person name="Yoshihara R."/>
            <person name="Yukawa K."/>
            <person name="Zhong H."/>
            <person name="Yano M."/>
            <person name="Yuan Q."/>
            <person name="Ouyang S."/>
            <person name="Liu J."/>
            <person name="Jones K.M."/>
            <person name="Gansberger K."/>
            <person name="Moffat K."/>
            <person name="Hill J."/>
            <person name="Bera J."/>
            <person name="Fadrosh D."/>
            <person name="Jin S."/>
            <person name="Johri S."/>
            <person name="Kim M."/>
            <person name="Overton L."/>
            <person name="Reardon M."/>
            <person name="Tsitrin T."/>
            <person name="Vuong H."/>
            <person name="Weaver B."/>
            <person name="Ciecko A."/>
            <person name="Tallon L."/>
            <person name="Jackson J."/>
            <person name="Pai G."/>
            <person name="Aken S.V."/>
            <person name="Utterback T."/>
            <person name="Reidmuller S."/>
            <person name="Feldblyum T."/>
            <person name="Hsiao J."/>
            <person name="Zismann V."/>
            <person name="Iobst S."/>
            <person name="de Vazeille A.R."/>
            <person name="Buell C.R."/>
            <person name="Ying K."/>
            <person name="Li Y."/>
            <person name="Lu T."/>
            <person name="Huang Y."/>
            <person name="Zhao Q."/>
            <person name="Feng Q."/>
            <person name="Zhang L."/>
            <person name="Zhu J."/>
            <person name="Weng Q."/>
            <person name="Mu J."/>
            <person name="Lu Y."/>
            <person name="Fan D."/>
            <person name="Liu Y."/>
            <person name="Guan J."/>
            <person name="Zhang Y."/>
            <person name="Yu S."/>
            <person name="Liu X."/>
            <person name="Zhang Y."/>
            <person name="Hong G."/>
            <person name="Han B."/>
            <person name="Choisne N."/>
            <person name="Demange N."/>
            <person name="Orjeda G."/>
            <person name="Samain S."/>
            <person name="Cattolico L."/>
            <person name="Pelletier E."/>
            <person name="Couloux A."/>
            <person name="Segurens B."/>
            <person name="Wincker P."/>
            <person name="D'Hont A."/>
            <person name="Scarpelli C."/>
            <person name="Weissenbach J."/>
            <person name="Salanoubat M."/>
            <person name="Quetier F."/>
            <person name="Yu Y."/>
            <person name="Kim H.R."/>
            <person name="Rambo T."/>
            <person name="Currie J."/>
            <person name="Collura K."/>
            <person name="Luo M."/>
            <person name="Yang T."/>
            <person name="Ammiraju J.S.S."/>
            <person name="Engler F."/>
            <person name="Soderlund C."/>
            <person name="Wing R.A."/>
            <person name="Palmer L.E."/>
            <person name="de la Bastide M."/>
            <person name="Spiegel L."/>
            <person name="Nascimento L."/>
            <person name="Zutavern T."/>
            <person name="O'Shaughnessy A."/>
            <person name="Dike S."/>
            <person name="Dedhia N."/>
            <person name="Preston R."/>
            <person name="Balija V."/>
            <person name="McCombie W.R."/>
            <person name="Chow T."/>
            <person name="Chen H."/>
            <person name="Chung M."/>
            <person name="Chen C."/>
            <person name="Shaw J."/>
            <person name="Wu H."/>
            <person name="Hsiao K."/>
            <person name="Chao Y."/>
            <person name="Chu M."/>
            <person name="Cheng C."/>
            <person name="Hour A."/>
            <person name="Lee P."/>
            <person name="Lin S."/>
            <person name="Lin Y."/>
            <person name="Liou J."/>
            <person name="Liu S."/>
            <person name="Hsing Y."/>
            <person name="Raghuvanshi S."/>
            <person name="Mohanty A."/>
            <person name="Bharti A.K."/>
            <person name="Gaur A."/>
            <person name="Gupta V."/>
            <person name="Kumar D."/>
            <person name="Ravi V."/>
            <person name="Vij S."/>
            <person name="Kapur A."/>
            <person name="Khurana P."/>
            <person name="Khurana P."/>
            <person name="Khurana J.P."/>
            <person name="Tyagi A.K."/>
            <person name="Gaikwad K."/>
            <person name="Singh A."/>
            <person name="Dalal V."/>
            <person name="Srivastava S."/>
            <person name="Dixit A."/>
            <person name="Pal A.K."/>
            <person name="Ghazi I.A."/>
            <person name="Yadav M."/>
            <person name="Pandit A."/>
            <person name="Bhargava A."/>
            <person name="Sureshbabu K."/>
            <person name="Batra K."/>
            <person name="Sharma T.R."/>
            <person name="Mohapatra T."/>
            <person name="Singh N.K."/>
            <person name="Messing J."/>
            <person name="Nelson A.B."/>
            <person name="Fuks G."/>
            <person name="Kavchok S."/>
            <person name="Keizer G."/>
            <person name="Linton E."/>
            <person name="Llaca V."/>
            <person name="Song R."/>
            <person name="Tanyolac B."/>
            <person name="Young S."/>
            <person name="Ho-Il K."/>
            <person name="Hahn J.H."/>
            <person name="Sangsakoo G."/>
            <person name="Vanavichit A."/>
            <person name="de Mattos Luiz.A.T."/>
            <person name="Zimmer P.D."/>
            <person name="Malone G."/>
            <person name="Dellagostin O."/>
            <person name="de Oliveira A.C."/>
            <person name="Bevan M."/>
            <person name="Bancroft I."/>
            <person name="Minx P."/>
            <person name="Cordum H."/>
            <person name="Wilson R."/>
            <person name="Cheng Z."/>
            <person name="Jin W."/>
            <person name="Jiang J."/>
            <person name="Leong S.A."/>
            <person name="Iwama H."/>
            <person name="Gojobori T."/>
            <person name="Itoh T."/>
            <person name="Niimura Y."/>
            <person name="Fujii Y."/>
            <person name="Habara T."/>
            <person name="Sakai H."/>
            <person name="Sato Y."/>
            <person name="Wilson G."/>
            <person name="Kumar K."/>
            <person name="McCouch S."/>
            <person name="Juretic N."/>
            <person name="Hoen D."/>
            <person name="Wright S."/>
            <person name="Bruskiewich R."/>
            <person name="Bureau T."/>
            <person name="Miyao A."/>
            <person name="Hirochika H."/>
            <person name="Nishikawa T."/>
            <person name="Kadowaki K."/>
            <person name="Sugiura M."/>
            <person name="Burr B."/>
            <person name="Sasaki T."/>
        </authorList>
    </citation>
    <scope>NUCLEOTIDE SEQUENCE [LARGE SCALE GENOMIC DNA]</scope>
    <source>
        <strain evidence="12">cv. Nipponbare</strain>
    </source>
</reference>
<protein>
    <submittedName>
        <fullName evidence="11">Lignostilbene-alpha,beta-dioxygenase and related enzymes</fullName>
    </submittedName>
</protein>
<evidence type="ECO:0000256" key="3">
    <source>
        <dbReference type="ARBA" id="ARBA00022528"/>
    </source>
</evidence>
<evidence type="ECO:0000313" key="12">
    <source>
        <dbReference type="Proteomes" id="UP000000763"/>
    </source>
</evidence>
<feature type="binding site" evidence="9">
    <location>
        <position position="374"/>
    </location>
    <ligand>
        <name>Fe cation</name>
        <dbReference type="ChEBI" id="CHEBI:24875"/>
        <note>catalytic</note>
    </ligand>
</feature>
<keyword evidence="8 9" id="KW-0408">Iron</keyword>
<evidence type="ECO:0000313" key="10">
    <source>
        <dbReference type="EMBL" id="BAD03492.1"/>
    </source>
</evidence>
<dbReference type="PANTHER" id="PTHR10543:SF114">
    <property type="entry name" value="CAROTENOID CLEAVAGE DIOXYGENASE"/>
    <property type="match status" value="1"/>
</dbReference>
<dbReference type="Pfam" id="PF03055">
    <property type="entry name" value="RPE65"/>
    <property type="match status" value="1"/>
</dbReference>
<dbReference type="PANTHER" id="PTHR10543">
    <property type="entry name" value="BETA-CAROTENE DIOXYGENASE"/>
    <property type="match status" value="1"/>
</dbReference>
<evidence type="ECO:0000256" key="6">
    <source>
        <dbReference type="ARBA" id="ARBA00022946"/>
    </source>
</evidence>
<comment type="similarity">
    <text evidence="2">Belongs to the carotenoid oxygenase family.</text>
</comment>
<keyword evidence="4" id="KW-0934">Plastid</keyword>
<dbReference type="EMBL" id="AP005298">
    <property type="protein sequence ID" value="BAD03492.1"/>
    <property type="molecule type" value="Genomic_DNA"/>
</dbReference>
<evidence type="ECO:0000256" key="9">
    <source>
        <dbReference type="PIRSR" id="PIRSR604294-1"/>
    </source>
</evidence>
<keyword evidence="5 9" id="KW-0479">Metal-binding</keyword>
<dbReference type="Proteomes" id="UP000000763">
    <property type="component" value="Chromosome 8"/>
</dbReference>
<dbReference type="HOGENOM" id="CLU_070247_0_0_1"/>
<evidence type="ECO:0000256" key="5">
    <source>
        <dbReference type="ARBA" id="ARBA00022723"/>
    </source>
</evidence>